<accession>A0ABR9GMY8</accession>
<dbReference type="InterPro" id="IPR041490">
    <property type="entry name" value="KstR2_TetR_C"/>
</dbReference>
<keyword evidence="4" id="KW-0804">Transcription</keyword>
<keyword evidence="1" id="KW-0678">Repressor</keyword>
<dbReference type="PROSITE" id="PS50977">
    <property type="entry name" value="HTH_TETR_2"/>
    <property type="match status" value="1"/>
</dbReference>
<dbReference type="RefSeq" id="WP_192566642.1">
    <property type="nucleotide sequence ID" value="NZ_JACZEP010000003.1"/>
</dbReference>
<dbReference type="PRINTS" id="PR00455">
    <property type="entry name" value="HTHTETR"/>
</dbReference>
<dbReference type="EMBL" id="JACZEP010000003">
    <property type="protein sequence ID" value="MBE1205047.1"/>
    <property type="molecule type" value="Genomic_DNA"/>
</dbReference>
<evidence type="ECO:0000256" key="2">
    <source>
        <dbReference type="ARBA" id="ARBA00023015"/>
    </source>
</evidence>
<dbReference type="PANTHER" id="PTHR30055">
    <property type="entry name" value="HTH-TYPE TRANSCRIPTIONAL REGULATOR RUTR"/>
    <property type="match status" value="1"/>
</dbReference>
<feature type="region of interest" description="Disordered" evidence="6">
    <location>
        <begin position="1"/>
        <end position="66"/>
    </location>
</feature>
<dbReference type="SUPFAM" id="SSF46689">
    <property type="entry name" value="Homeodomain-like"/>
    <property type="match status" value="1"/>
</dbReference>
<evidence type="ECO:0000313" key="9">
    <source>
        <dbReference type="Proteomes" id="UP000598227"/>
    </source>
</evidence>
<protein>
    <submittedName>
        <fullName evidence="8">TetR/AcrR family transcriptional regulator</fullName>
    </submittedName>
</protein>
<keyword evidence="3 5" id="KW-0238">DNA-binding</keyword>
<sequence>MACAQGGTLQMIQEARHGESASLSSERMTTNESEGPSIIEAEGATRELNRTARNASGRKPSRKTEGVQEKILDAAAKVFAQKGYQLTKLSDISDEIGLHVTALRYHFPTKDVLVEEMINSLTRQLHIRLLATLQQLPPETRYRERIKAAAITYLNTTLHKLDYIAAHGNVINQVPQDVRERHFNLLNETNRIWRDLMAAAAEAGELRPGINVSLANQVLQGTLIWTREWYRPDGLTPTDLAIQILDILFDGMASPS</sequence>
<organism evidence="8 9">
    <name type="scientific">Aminobacter carboxidus</name>
    <dbReference type="NCBI Taxonomy" id="376165"/>
    <lineage>
        <taxon>Bacteria</taxon>
        <taxon>Pseudomonadati</taxon>
        <taxon>Pseudomonadota</taxon>
        <taxon>Alphaproteobacteria</taxon>
        <taxon>Hyphomicrobiales</taxon>
        <taxon>Phyllobacteriaceae</taxon>
        <taxon>Aminobacter</taxon>
    </lineage>
</organism>
<feature type="compositionally biased region" description="Polar residues" evidence="6">
    <location>
        <begin position="21"/>
        <end position="34"/>
    </location>
</feature>
<dbReference type="InterPro" id="IPR050109">
    <property type="entry name" value="HTH-type_TetR-like_transc_reg"/>
</dbReference>
<keyword evidence="2" id="KW-0805">Transcription regulation</keyword>
<dbReference type="PANTHER" id="PTHR30055:SF175">
    <property type="entry name" value="HTH-TYPE TRANSCRIPTIONAL REPRESSOR KSTR2"/>
    <property type="match status" value="1"/>
</dbReference>
<dbReference type="Gene3D" id="1.10.357.10">
    <property type="entry name" value="Tetracycline Repressor, domain 2"/>
    <property type="match status" value="1"/>
</dbReference>
<keyword evidence="9" id="KW-1185">Reference proteome</keyword>
<comment type="caution">
    <text evidence="8">The sequence shown here is derived from an EMBL/GenBank/DDBJ whole genome shotgun (WGS) entry which is preliminary data.</text>
</comment>
<feature type="domain" description="HTH tetR-type" evidence="7">
    <location>
        <begin position="65"/>
        <end position="125"/>
    </location>
</feature>
<name>A0ABR9GMY8_9HYPH</name>
<feature type="DNA-binding region" description="H-T-H motif" evidence="5">
    <location>
        <begin position="88"/>
        <end position="107"/>
    </location>
</feature>
<evidence type="ECO:0000256" key="1">
    <source>
        <dbReference type="ARBA" id="ARBA00022491"/>
    </source>
</evidence>
<dbReference type="Proteomes" id="UP000598227">
    <property type="component" value="Unassembled WGS sequence"/>
</dbReference>
<dbReference type="SUPFAM" id="SSF48498">
    <property type="entry name" value="Tetracyclin repressor-like, C-terminal domain"/>
    <property type="match status" value="1"/>
</dbReference>
<dbReference type="Pfam" id="PF17932">
    <property type="entry name" value="TetR_C_24"/>
    <property type="match status" value="1"/>
</dbReference>
<evidence type="ECO:0000256" key="3">
    <source>
        <dbReference type="ARBA" id="ARBA00023125"/>
    </source>
</evidence>
<gene>
    <name evidence="8" type="ORF">IHE39_12180</name>
</gene>
<dbReference type="InterPro" id="IPR036271">
    <property type="entry name" value="Tet_transcr_reg_TetR-rel_C_sf"/>
</dbReference>
<dbReference type="InterPro" id="IPR009057">
    <property type="entry name" value="Homeodomain-like_sf"/>
</dbReference>
<dbReference type="Pfam" id="PF00440">
    <property type="entry name" value="TetR_N"/>
    <property type="match status" value="1"/>
</dbReference>
<dbReference type="InterPro" id="IPR001647">
    <property type="entry name" value="HTH_TetR"/>
</dbReference>
<evidence type="ECO:0000256" key="4">
    <source>
        <dbReference type="ARBA" id="ARBA00023163"/>
    </source>
</evidence>
<reference evidence="8 9" key="1">
    <citation type="submission" date="2020-09" db="EMBL/GenBank/DDBJ databases">
        <title>Draft Genome Sequence of Aminobacter carboxidus type strain DSM 1086, a soil Gram-negative carboxydobacterium.</title>
        <authorList>
            <person name="Turrini P."/>
            <person name="Tescari M."/>
            <person name="Artuso I."/>
            <person name="Lugli G.A."/>
            <person name="Frangipani E."/>
            <person name="Ventura M."/>
            <person name="Visca P."/>
        </authorList>
    </citation>
    <scope>NUCLEOTIDE SEQUENCE [LARGE SCALE GENOMIC DNA]</scope>
    <source>
        <strain evidence="8 9">DSM 1086</strain>
    </source>
</reference>
<proteinExistence type="predicted"/>
<dbReference type="Gene3D" id="1.10.10.60">
    <property type="entry name" value="Homeodomain-like"/>
    <property type="match status" value="1"/>
</dbReference>
<evidence type="ECO:0000256" key="5">
    <source>
        <dbReference type="PROSITE-ProRule" id="PRU00335"/>
    </source>
</evidence>
<evidence type="ECO:0000259" key="7">
    <source>
        <dbReference type="PROSITE" id="PS50977"/>
    </source>
</evidence>
<evidence type="ECO:0000256" key="6">
    <source>
        <dbReference type="SAM" id="MobiDB-lite"/>
    </source>
</evidence>
<evidence type="ECO:0000313" key="8">
    <source>
        <dbReference type="EMBL" id="MBE1205047.1"/>
    </source>
</evidence>